<evidence type="ECO:0000313" key="6">
    <source>
        <dbReference type="EMBL" id="QNU67064.1"/>
    </source>
</evidence>
<organism evidence="6 7">
    <name type="scientific">Ruminiclostridium herbifermentans</name>
    <dbReference type="NCBI Taxonomy" id="2488810"/>
    <lineage>
        <taxon>Bacteria</taxon>
        <taxon>Bacillati</taxon>
        <taxon>Bacillota</taxon>
        <taxon>Clostridia</taxon>
        <taxon>Eubacteriales</taxon>
        <taxon>Oscillospiraceae</taxon>
        <taxon>Ruminiclostridium</taxon>
    </lineage>
</organism>
<evidence type="ECO:0000256" key="2">
    <source>
        <dbReference type="ARBA" id="ARBA00022723"/>
    </source>
</evidence>
<accession>A0A4U7JKM0</accession>
<dbReference type="PROSITE" id="PS51918">
    <property type="entry name" value="RADICAL_SAM"/>
    <property type="match status" value="1"/>
</dbReference>
<dbReference type="InterPro" id="IPR013785">
    <property type="entry name" value="Aldolase_TIM"/>
</dbReference>
<dbReference type="InterPro" id="IPR006638">
    <property type="entry name" value="Elp3/MiaA/NifB-like_rSAM"/>
</dbReference>
<evidence type="ECO:0000256" key="4">
    <source>
        <dbReference type="ARBA" id="ARBA00023014"/>
    </source>
</evidence>
<dbReference type="Gene3D" id="3.20.20.70">
    <property type="entry name" value="Aldolase class I"/>
    <property type="match status" value="1"/>
</dbReference>
<dbReference type="AlphaFoldDB" id="A0A4U7JKM0"/>
<dbReference type="KEGG" id="rher:EHE19_000445"/>
<evidence type="ECO:0000259" key="5">
    <source>
        <dbReference type="PROSITE" id="PS51918"/>
    </source>
</evidence>
<dbReference type="EMBL" id="CP061336">
    <property type="protein sequence ID" value="QNU67064.1"/>
    <property type="molecule type" value="Genomic_DNA"/>
</dbReference>
<dbReference type="PANTHER" id="PTHR11228:SF7">
    <property type="entry name" value="PQQA PEPTIDE CYCLASE"/>
    <property type="match status" value="1"/>
</dbReference>
<dbReference type="RefSeq" id="WP_137697130.1">
    <property type="nucleotide sequence ID" value="NZ_CP061336.1"/>
</dbReference>
<evidence type="ECO:0000256" key="1">
    <source>
        <dbReference type="ARBA" id="ARBA00022691"/>
    </source>
</evidence>
<dbReference type="CDD" id="cd01335">
    <property type="entry name" value="Radical_SAM"/>
    <property type="match status" value="1"/>
</dbReference>
<keyword evidence="1" id="KW-0949">S-adenosyl-L-methionine</keyword>
<dbReference type="InterPro" id="IPR058240">
    <property type="entry name" value="rSAM_sf"/>
</dbReference>
<dbReference type="SUPFAM" id="SSF102114">
    <property type="entry name" value="Radical SAM enzymes"/>
    <property type="match status" value="1"/>
</dbReference>
<dbReference type="SFLD" id="SFLDG01386">
    <property type="entry name" value="main_SPASM_domain-containing"/>
    <property type="match status" value="1"/>
</dbReference>
<proteinExistence type="predicted"/>
<keyword evidence="2" id="KW-0479">Metal-binding</keyword>
<dbReference type="GO" id="GO:0051536">
    <property type="term" value="F:iron-sulfur cluster binding"/>
    <property type="evidence" value="ECO:0007669"/>
    <property type="project" value="UniProtKB-KW"/>
</dbReference>
<protein>
    <submittedName>
        <fullName evidence="6">Radical SAM protein</fullName>
    </submittedName>
</protein>
<keyword evidence="4" id="KW-0411">Iron-sulfur</keyword>
<dbReference type="GO" id="GO:0046872">
    <property type="term" value="F:metal ion binding"/>
    <property type="evidence" value="ECO:0007669"/>
    <property type="project" value="UniProtKB-KW"/>
</dbReference>
<dbReference type="Pfam" id="PF04055">
    <property type="entry name" value="Radical_SAM"/>
    <property type="match status" value="1"/>
</dbReference>
<keyword evidence="7" id="KW-1185">Reference proteome</keyword>
<dbReference type="SFLD" id="SFLDG01067">
    <property type="entry name" value="SPASM/twitch_domain_containing"/>
    <property type="match status" value="1"/>
</dbReference>
<sequence>MSSVVQVFSGIKKQSLDFQDSIDNWSKEFSEAIKNGMAPKSLSSPIFVLWELTGKCPQNCVYCYNGSPKKVEELTSKQLFDVADQIIEAKIFNICLSGGEPTMRPEYFHLLEYLATSGIQVGTVLSGWNIDPKRARHIAYYANTVQVSLDGSSAEIHDSIRRRTNSFNDAINAIKHFVSLGTQVNVSFAVTKDNVDDFPAVYKLCEDIGVATLRTQKLTISGKVKSNSDFVASDKAYIRLKQYMEEYKGGKTEIVYGDPTTHVNFGKDFGMSVMARITAEGYMGISPYLDIFFGDLKEDKFKDIWESMKEGWHNQTVLNLLNNYVMCENEVIKDAIDGKIFIRDGK</sequence>
<dbReference type="Proteomes" id="UP000306409">
    <property type="component" value="Chromosome"/>
</dbReference>
<name>A0A4U7JKM0_9FIRM</name>
<dbReference type="InterPro" id="IPR050377">
    <property type="entry name" value="Radical_SAM_PqqE_MftC-like"/>
</dbReference>
<dbReference type="PANTHER" id="PTHR11228">
    <property type="entry name" value="RADICAL SAM DOMAIN PROTEIN"/>
    <property type="match status" value="1"/>
</dbReference>
<dbReference type="OrthoDB" id="1740125at2"/>
<dbReference type="SMART" id="SM00729">
    <property type="entry name" value="Elp3"/>
    <property type="match status" value="1"/>
</dbReference>
<dbReference type="SFLD" id="SFLDS00029">
    <property type="entry name" value="Radical_SAM"/>
    <property type="match status" value="1"/>
</dbReference>
<feature type="domain" description="Radical SAM core" evidence="5">
    <location>
        <begin position="42"/>
        <end position="251"/>
    </location>
</feature>
<reference evidence="6 7" key="1">
    <citation type="submission" date="2020-09" db="EMBL/GenBank/DDBJ databases">
        <title>Characterization and genome sequencing of Ruminiclostridium sp. nov. MA18.</title>
        <authorList>
            <person name="Rettenmaier R."/>
            <person name="Kowollik M.-L."/>
            <person name="Liebl W."/>
            <person name="Zverlov V."/>
        </authorList>
    </citation>
    <scope>NUCLEOTIDE SEQUENCE [LARGE SCALE GENOMIC DNA]</scope>
    <source>
        <strain evidence="6 7">MA18</strain>
    </source>
</reference>
<dbReference type="GO" id="GO:0003824">
    <property type="term" value="F:catalytic activity"/>
    <property type="evidence" value="ECO:0007669"/>
    <property type="project" value="InterPro"/>
</dbReference>
<evidence type="ECO:0000256" key="3">
    <source>
        <dbReference type="ARBA" id="ARBA00023004"/>
    </source>
</evidence>
<dbReference type="InterPro" id="IPR007197">
    <property type="entry name" value="rSAM"/>
</dbReference>
<keyword evidence="3" id="KW-0408">Iron</keyword>
<gene>
    <name evidence="6" type="ORF">EHE19_000445</name>
</gene>
<evidence type="ECO:0000313" key="7">
    <source>
        <dbReference type="Proteomes" id="UP000306409"/>
    </source>
</evidence>